<dbReference type="NCBIfam" id="TIGR00616">
    <property type="entry name" value="rect"/>
    <property type="match status" value="1"/>
</dbReference>
<reference evidence="1" key="1">
    <citation type="submission" date="2024-05" db="EMBL/GenBank/DDBJ databases">
        <authorList>
            <person name="Luo Y.-C."/>
            <person name="Nicholds J."/>
            <person name="Mortimer T."/>
            <person name="Maboni G."/>
        </authorList>
    </citation>
    <scope>NUCLEOTIDE SEQUENCE</scope>
    <source>
        <strain evidence="1">151836</strain>
    </source>
</reference>
<name>A0AB39D1F0_9BURK</name>
<proteinExistence type="predicted"/>
<gene>
    <name evidence="1" type="ORF">ABRZ04_05345</name>
</gene>
<dbReference type="InterPro" id="IPR018330">
    <property type="entry name" value="RecT_fam"/>
</dbReference>
<protein>
    <submittedName>
        <fullName evidence="1">Recombinase RecT</fullName>
    </submittedName>
</protein>
<dbReference type="Pfam" id="PF03837">
    <property type="entry name" value="RecT"/>
    <property type="match status" value="1"/>
</dbReference>
<sequence>MANKIETVQALVLNTQPAFEAVLCDKSIAFQREAEFAMQIMQANDCLIDCAVKNPQSAIDAVTNIAAIGISLNPAKKHAYLVPRKGKICLDISYMGLMDLAIQSGSIRWAQAVLVHAADRFTIIGVDKPPVHERDPFAKDRGDIIGVYVVAKTADGDYLTETMTRDEIDGIMNRSESVKAGKTTPWKTDYGEMAKKTVVKRAQKYWPKTERLEKAVHYMDTDGGEGIVLNPEVKQLTSEQMDEVLARVAAFTDAEALASYWPELVAYLRDTASMSQYEHIKQAVADRGAALKAPVQEEAA</sequence>
<dbReference type="EMBL" id="CP158254">
    <property type="protein sequence ID" value="XDJ48491.1"/>
    <property type="molecule type" value="Genomic_DNA"/>
</dbReference>
<organism evidence="1">
    <name type="scientific">Castellaniella ginsengisoli</name>
    <dbReference type="NCBI Taxonomy" id="546114"/>
    <lineage>
        <taxon>Bacteria</taxon>
        <taxon>Pseudomonadati</taxon>
        <taxon>Pseudomonadota</taxon>
        <taxon>Betaproteobacteria</taxon>
        <taxon>Burkholderiales</taxon>
        <taxon>Alcaligenaceae</taxon>
        <taxon>Castellaniella</taxon>
    </lineage>
</organism>
<dbReference type="GO" id="GO:0006259">
    <property type="term" value="P:DNA metabolic process"/>
    <property type="evidence" value="ECO:0007669"/>
    <property type="project" value="InterPro"/>
</dbReference>
<accession>A0AB39D1F0</accession>
<dbReference type="InterPro" id="IPR004590">
    <property type="entry name" value="ssDNA_annealing_RecT"/>
</dbReference>
<evidence type="ECO:0000313" key="1">
    <source>
        <dbReference type="EMBL" id="XDJ48491.1"/>
    </source>
</evidence>
<dbReference type="AlphaFoldDB" id="A0AB39D1F0"/>
<dbReference type="RefSeq" id="WP_368640608.1">
    <property type="nucleotide sequence ID" value="NZ_CP158254.1"/>
</dbReference>
<dbReference type="GO" id="GO:0003677">
    <property type="term" value="F:DNA binding"/>
    <property type="evidence" value="ECO:0007669"/>
    <property type="project" value="InterPro"/>
</dbReference>